<keyword evidence="2" id="KW-0812">Transmembrane</keyword>
<name>H5XDF2_9PSEU</name>
<dbReference type="RefSeq" id="WP_005454706.1">
    <property type="nucleotide sequence ID" value="NZ_CM001440.1"/>
</dbReference>
<dbReference type="OrthoDB" id="3538349at2"/>
<dbReference type="eggNOG" id="ENOG5033GD4">
    <property type="taxonomic scope" value="Bacteria"/>
</dbReference>
<reference evidence="3 4" key="1">
    <citation type="submission" date="2011-11" db="EMBL/GenBank/DDBJ databases">
        <title>The Noncontiguous Finished sequence of Saccharomonospora cyanea NA-134.</title>
        <authorList>
            <consortium name="US DOE Joint Genome Institute"/>
            <person name="Lucas S."/>
            <person name="Han J."/>
            <person name="Lapidus A."/>
            <person name="Cheng J.-F."/>
            <person name="Goodwin L."/>
            <person name="Pitluck S."/>
            <person name="Peters L."/>
            <person name="Ovchinnikova G."/>
            <person name="Lu M."/>
            <person name="Detter J.C."/>
            <person name="Han C."/>
            <person name="Tapia R."/>
            <person name="Land M."/>
            <person name="Hauser L."/>
            <person name="Kyrpides N."/>
            <person name="Ivanova N."/>
            <person name="Pagani I."/>
            <person name="Brambilla E.-M."/>
            <person name="Klenk H.-P."/>
            <person name="Woyke T."/>
        </authorList>
    </citation>
    <scope>NUCLEOTIDE SEQUENCE [LARGE SCALE GENOMIC DNA]</scope>
    <source>
        <strain evidence="3 4">NA-134</strain>
    </source>
</reference>
<dbReference type="STRING" id="882082.SaccyDRAFT_1335"/>
<evidence type="ECO:0000313" key="3">
    <source>
        <dbReference type="EMBL" id="EHR60244.1"/>
    </source>
</evidence>
<organism evidence="3 4">
    <name type="scientific">Saccharomonospora cyanea NA-134</name>
    <dbReference type="NCBI Taxonomy" id="882082"/>
    <lineage>
        <taxon>Bacteria</taxon>
        <taxon>Bacillati</taxon>
        <taxon>Actinomycetota</taxon>
        <taxon>Actinomycetes</taxon>
        <taxon>Pseudonocardiales</taxon>
        <taxon>Pseudonocardiaceae</taxon>
        <taxon>Saccharomonospora</taxon>
    </lineage>
</organism>
<feature type="compositionally biased region" description="Low complexity" evidence="1">
    <location>
        <begin position="1"/>
        <end position="13"/>
    </location>
</feature>
<evidence type="ECO:0008006" key="5">
    <source>
        <dbReference type="Google" id="ProtNLM"/>
    </source>
</evidence>
<evidence type="ECO:0000256" key="2">
    <source>
        <dbReference type="SAM" id="Phobius"/>
    </source>
</evidence>
<keyword evidence="4" id="KW-1185">Reference proteome</keyword>
<dbReference type="Pfam" id="PF12277">
    <property type="entry name" value="DUF3618"/>
    <property type="match status" value="1"/>
</dbReference>
<keyword evidence="2" id="KW-1133">Transmembrane helix</keyword>
<evidence type="ECO:0000256" key="1">
    <source>
        <dbReference type="SAM" id="MobiDB-lite"/>
    </source>
</evidence>
<protein>
    <recommendedName>
        <fullName evidence="5">DUF3618 domain-containing protein</fullName>
    </recommendedName>
</protein>
<accession>H5XDF2</accession>
<dbReference type="Proteomes" id="UP000002791">
    <property type="component" value="Chromosome"/>
</dbReference>
<dbReference type="AlphaFoldDB" id="H5XDF2"/>
<feature type="transmembrane region" description="Helical" evidence="2">
    <location>
        <begin position="73"/>
        <end position="92"/>
    </location>
</feature>
<sequence length="96" mass="10535">MSSSTSSTSSSSSPDDEFPQTVEQARTDIELTRQELGETARELMNRLNVGERAKEQFHDRSQVVLRVLRANPVFVAAGGAAVAALFGGLLTWRLKR</sequence>
<keyword evidence="2" id="KW-0472">Membrane</keyword>
<dbReference type="EMBL" id="CM001440">
    <property type="protein sequence ID" value="EHR60244.1"/>
    <property type="molecule type" value="Genomic_DNA"/>
</dbReference>
<feature type="region of interest" description="Disordered" evidence="1">
    <location>
        <begin position="1"/>
        <end position="21"/>
    </location>
</feature>
<dbReference type="HOGENOM" id="CLU_2510708_0_0_11"/>
<gene>
    <name evidence="3" type="ORF">SaccyDRAFT_1335</name>
</gene>
<proteinExistence type="predicted"/>
<dbReference type="InterPro" id="IPR022062">
    <property type="entry name" value="DUF3618"/>
</dbReference>
<evidence type="ECO:0000313" key="4">
    <source>
        <dbReference type="Proteomes" id="UP000002791"/>
    </source>
</evidence>